<evidence type="ECO:0000259" key="5">
    <source>
        <dbReference type="Pfam" id="PF02668"/>
    </source>
</evidence>
<dbReference type="PANTHER" id="PTHR10696:SF56">
    <property type="entry name" value="TAUD_TFDA-LIKE DOMAIN-CONTAINING PROTEIN"/>
    <property type="match status" value="1"/>
</dbReference>
<comment type="caution">
    <text evidence="6">The sequence shown here is derived from an EMBL/GenBank/DDBJ whole genome shotgun (WGS) entry which is preliminary data.</text>
</comment>
<keyword evidence="4" id="KW-0045">Antibiotic biosynthesis</keyword>
<organism evidence="6 7">
    <name type="scientific">Streptomyces xanthochromogenes</name>
    <dbReference type="NCBI Taxonomy" id="67384"/>
    <lineage>
        <taxon>Bacteria</taxon>
        <taxon>Bacillati</taxon>
        <taxon>Actinomycetota</taxon>
        <taxon>Actinomycetes</taxon>
        <taxon>Kitasatosporales</taxon>
        <taxon>Streptomycetaceae</taxon>
        <taxon>Streptomyces</taxon>
    </lineage>
</organism>
<dbReference type="InterPro" id="IPR003819">
    <property type="entry name" value="TauD/TfdA-like"/>
</dbReference>
<protein>
    <recommendedName>
        <fullName evidence="5">TauD/TfdA-like domain-containing protein</fullName>
    </recommendedName>
</protein>
<dbReference type="Proteomes" id="UP000600946">
    <property type="component" value="Unassembled WGS sequence"/>
</dbReference>
<dbReference type="EMBL" id="BMUU01000001">
    <property type="protein sequence ID" value="GGY20008.1"/>
    <property type="molecule type" value="Genomic_DNA"/>
</dbReference>
<evidence type="ECO:0000313" key="6">
    <source>
        <dbReference type="EMBL" id="GGY20008.1"/>
    </source>
</evidence>
<keyword evidence="3" id="KW-0408">Iron</keyword>
<comment type="cofactor">
    <cofactor evidence="1">
        <name>Fe(2+)</name>
        <dbReference type="ChEBI" id="CHEBI:29033"/>
    </cofactor>
</comment>
<dbReference type="Gene3D" id="3.60.130.10">
    <property type="entry name" value="Clavaminate synthase-like"/>
    <property type="match status" value="1"/>
</dbReference>
<gene>
    <name evidence="6" type="ORF">GCM10010326_11410</name>
</gene>
<evidence type="ECO:0000313" key="7">
    <source>
        <dbReference type="Proteomes" id="UP000600946"/>
    </source>
</evidence>
<keyword evidence="2" id="KW-0560">Oxidoreductase</keyword>
<name>A0ABQ2ZQS1_9ACTN</name>
<dbReference type="Pfam" id="PF02668">
    <property type="entry name" value="TauD"/>
    <property type="match status" value="1"/>
</dbReference>
<dbReference type="PANTHER" id="PTHR10696">
    <property type="entry name" value="GAMMA-BUTYROBETAINE HYDROXYLASE-RELATED"/>
    <property type="match status" value="1"/>
</dbReference>
<feature type="domain" description="TauD/TfdA-like" evidence="5">
    <location>
        <begin position="60"/>
        <end position="314"/>
    </location>
</feature>
<dbReference type="InterPro" id="IPR042098">
    <property type="entry name" value="TauD-like_sf"/>
</dbReference>
<evidence type="ECO:0000256" key="3">
    <source>
        <dbReference type="ARBA" id="ARBA00023004"/>
    </source>
</evidence>
<evidence type="ECO:0000256" key="2">
    <source>
        <dbReference type="ARBA" id="ARBA00023002"/>
    </source>
</evidence>
<evidence type="ECO:0000256" key="1">
    <source>
        <dbReference type="ARBA" id="ARBA00001954"/>
    </source>
</evidence>
<accession>A0ABQ2ZQS1</accession>
<keyword evidence="7" id="KW-1185">Reference proteome</keyword>
<dbReference type="InterPro" id="IPR050411">
    <property type="entry name" value="AlphaKG_dependent_hydroxylases"/>
</dbReference>
<dbReference type="SUPFAM" id="SSF51197">
    <property type="entry name" value="Clavaminate synthase-like"/>
    <property type="match status" value="1"/>
</dbReference>
<reference evidence="7" key="1">
    <citation type="journal article" date="2019" name="Int. J. Syst. Evol. Microbiol.">
        <title>The Global Catalogue of Microorganisms (GCM) 10K type strain sequencing project: providing services to taxonomists for standard genome sequencing and annotation.</title>
        <authorList>
            <consortium name="The Broad Institute Genomics Platform"/>
            <consortium name="The Broad Institute Genome Sequencing Center for Infectious Disease"/>
            <person name="Wu L."/>
            <person name="Ma J."/>
        </authorList>
    </citation>
    <scope>NUCLEOTIDE SEQUENCE [LARGE SCALE GENOMIC DNA]</scope>
    <source>
        <strain evidence="7">JCM 4594</strain>
    </source>
</reference>
<sequence>MSLESSNPIRTEPVTGAGVWRAGDFSGPGDWTEVLEECEIAEVERALAVAKGHGSSPGTLSVDDFPLPTVKRRLEGIVDELEFGRGFAVLRGLPVEKWTVEDAKLVYWGIGLHLGTPVSQNAAGELMAHVRDHSEGELGDPSVETRAYRTRSELPFHTDSADIVGLLCLRNSGRGGESTLASSMTIYNHLLAHHRELLGLYYRGFVYDRRAENAGDEIPYYRNSVYGYFDGLLNCRFYMTHYIESATVKSGIPLSDIERHALELFQEIGSMEEHCLTMKLRTGDIQLLNNNVVVHGRSAFQDEPGRRRDLLRLWLNTRKARKYPDDFAAFRFGMPKTQ</sequence>
<proteinExistence type="predicted"/>
<evidence type="ECO:0000256" key="4">
    <source>
        <dbReference type="ARBA" id="ARBA00023194"/>
    </source>
</evidence>